<dbReference type="Proteomes" id="UP000429607">
    <property type="component" value="Unassembled WGS sequence"/>
</dbReference>
<sequence length="791" mass="86776">MRGEGQRLSTHLKAAFAEIDRLTDVYRNAINKLETYALPNLSPQSAAKWFELYLRVVDLGVQIRRGEIRHRTAQSFTYPCMHKTGTRGAVHSGLSIDDCNSILLLMTDRDLVKEGRVSRWCNRIDGVDRDNVGELDKKLSSCLRTFIDRRSKFYDRLEVNGGDPHQKLLVLGGPGAAAPILLKVTRTCFGPKKCSCGEDAKPWENFCLEAGGPDTQSHLATRVTESAQTDDMGIMDIKRQMGFQELSREEENNDAAALAREAAELVRRRHPRGQSNAAASALRVPPSAKSIYQKKCEENGSNSKPHISAVLTVKNGAHLLDLSSIGFHSADDLQDLVDIFSSSGLPPVKVLDVSNGFFNAPAFKVLCQLLRLPQVREGVERLSLRGIAVPLRADFATIMRLMIGENSPVAGSLSPLGGLKALDLSFNTLQYEDAALLQPLLASLQRLESLSLESCFPEPIPTPILPPLPGDEKTTEESVRGALADVSNRLESLNFGSNYVANDSRWLDSLFAPGNTLQSVTLNGVRSSSVNATNATEAMEVDWQAGEPWDLQQVESLTWSSSTNSFSEKLLDTLSAELQSGFAQLKHLDVEITGQGNGDQTDKKIADTISRIADYAVLRSCRIAYCNRDGVILQSLSASVGRLLEDGLRECEVLSLRMPQLYLSPSTVCDLLSGAVVPRMKRMTVTTGISPLIQAEQSIGFQQMRAMQELTLELHAPSEEQNNACSAALALAQKLETSWLALGSSRGGDVKQDEKRFGSVAGKLNRSFVLSEQQKLKKRVYRCRFLTSPTP</sequence>
<dbReference type="EMBL" id="QXFT01001007">
    <property type="protein sequence ID" value="KAE9331635.1"/>
    <property type="molecule type" value="Genomic_DNA"/>
</dbReference>
<protein>
    <submittedName>
        <fullName evidence="2">Uncharacterized protein</fullName>
    </submittedName>
</protein>
<dbReference type="InterPro" id="IPR032675">
    <property type="entry name" value="LRR_dom_sf"/>
</dbReference>
<organism evidence="2 4">
    <name type="scientific">Phytophthora rubi</name>
    <dbReference type="NCBI Taxonomy" id="129364"/>
    <lineage>
        <taxon>Eukaryota</taxon>
        <taxon>Sar</taxon>
        <taxon>Stramenopiles</taxon>
        <taxon>Oomycota</taxon>
        <taxon>Peronosporomycetes</taxon>
        <taxon>Peronosporales</taxon>
        <taxon>Peronosporaceae</taxon>
        <taxon>Phytophthora</taxon>
    </lineage>
</organism>
<reference evidence="2 4" key="1">
    <citation type="submission" date="2018-08" db="EMBL/GenBank/DDBJ databases">
        <title>Genomic investigation of the strawberry pathogen Phytophthora fragariae indicates pathogenicity is determined by transcriptional variation in three key races.</title>
        <authorList>
            <person name="Adams T.M."/>
            <person name="Armitage A.D."/>
            <person name="Sobczyk M.K."/>
            <person name="Bates H.J."/>
            <person name="Dunwell J.M."/>
            <person name="Nellist C.F."/>
            <person name="Harrison R.J."/>
        </authorList>
    </citation>
    <scope>NUCLEOTIDE SEQUENCE [LARGE SCALE GENOMIC DNA]</scope>
    <source>
        <strain evidence="1 3">SCRP249</strain>
        <strain evidence="2 4">SCRP333</strain>
    </source>
</reference>
<dbReference type="SUPFAM" id="SSF52047">
    <property type="entry name" value="RNI-like"/>
    <property type="match status" value="1"/>
</dbReference>
<dbReference type="Gene3D" id="3.80.10.10">
    <property type="entry name" value="Ribonuclease Inhibitor"/>
    <property type="match status" value="1"/>
</dbReference>
<comment type="caution">
    <text evidence="2">The sequence shown here is derived from an EMBL/GenBank/DDBJ whole genome shotgun (WGS) entry which is preliminary data.</text>
</comment>
<dbReference type="AlphaFoldDB" id="A0A6A4F1D5"/>
<name>A0A6A4F1D5_9STRA</name>
<evidence type="ECO:0000313" key="3">
    <source>
        <dbReference type="Proteomes" id="UP000429607"/>
    </source>
</evidence>
<dbReference type="Proteomes" id="UP000434957">
    <property type="component" value="Unassembled WGS sequence"/>
</dbReference>
<proteinExistence type="predicted"/>
<dbReference type="EMBL" id="QXFV01001078">
    <property type="protein sequence ID" value="KAE9015912.1"/>
    <property type="molecule type" value="Genomic_DNA"/>
</dbReference>
<gene>
    <name evidence="1" type="ORF">PR001_g14780</name>
    <name evidence="2" type="ORF">PR003_g14912</name>
</gene>
<evidence type="ECO:0000313" key="1">
    <source>
        <dbReference type="EMBL" id="KAE9015912.1"/>
    </source>
</evidence>
<keyword evidence="4" id="KW-1185">Reference proteome</keyword>
<evidence type="ECO:0000313" key="4">
    <source>
        <dbReference type="Proteomes" id="UP000434957"/>
    </source>
</evidence>
<accession>A0A6A4F1D5</accession>
<evidence type="ECO:0000313" key="2">
    <source>
        <dbReference type="EMBL" id="KAE9331635.1"/>
    </source>
</evidence>